<dbReference type="EMBL" id="HG720803">
    <property type="protein sequence ID" value="CDJ59757.1"/>
    <property type="molecule type" value="Genomic_DNA"/>
</dbReference>
<evidence type="ECO:0000259" key="2">
    <source>
        <dbReference type="PROSITE" id="PS50280"/>
    </source>
</evidence>
<sequence length="675" mass="75458">MVRHSLPSAEESTVLINNYCSEHHQGKLLCTLDPVKGRTLRATRGFEVGELILQEPPLHAVRLDPENHACTKLMQLCERQGFTHPAIWYWCAVNSVLVEGRDKPVDGLQAISSRQYDLLRILFIPEAVKPSTEAVTLVDFMGLRGIVEDIDMEIMIQVWLHNCFEHHQSPEGYAIYFMPSFCSHSCLPNALWCTDNDSNFRFFPRTTIRAGDEVTLTYLSEDDMLRSTAHRRQLLEGAKDFKCMCERVNETGTEELFDGALLKTAQEAAVPEVQGFMQCSRSTSESPIPDERAPDTWIQPLAQQRMYPETARGPAGQDGDRQIPVEAPTSMSLQTIWARLLLAELREGTPLGEGPSAASVGASGAAGACLTSPFFSKTSGLTSAEIASQLLQAPQSGCCCFCRTLWTNSQRQRALAVESLLEGVANSLDNPESNLRDDLHSPANSLSSTVEGSDGASHDTSNNNYDTDAGAQQLLQQLEVHELMHIMKKKWHLLDKRERRVVDSIIKLTFHTHWLVAHWCRFLESISTARRKLLHLDRLIWQYRNLYPGLTPALAWAIWDVAQAFFSLKDNSKLRKSVGFRRFADQCIVSSYNESVFILTKLFGSDGSFALSIVNNYSESVNECLERVVGQPAPIMPTITEYSGGCHGPHSLGMQLGQPIELPQVWPWYITDSLA</sequence>
<gene>
    <name evidence="3" type="ORF">EMWEY_00024730</name>
</gene>
<dbReference type="InterPro" id="IPR050869">
    <property type="entry name" value="H3K4_H4K5_MeTrfase"/>
</dbReference>
<feature type="region of interest" description="Disordered" evidence="1">
    <location>
        <begin position="431"/>
        <end position="466"/>
    </location>
</feature>
<dbReference type="Gene3D" id="2.170.270.10">
    <property type="entry name" value="SET domain"/>
    <property type="match status" value="1"/>
</dbReference>
<reference evidence="3" key="1">
    <citation type="submission" date="2013-10" db="EMBL/GenBank/DDBJ databases">
        <title>Genomic analysis of the causative agents of coccidiosis in chickens.</title>
        <authorList>
            <person name="Reid A.J."/>
            <person name="Blake D."/>
            <person name="Billington K."/>
            <person name="Browne H."/>
            <person name="Dunn M."/>
            <person name="Hung S."/>
            <person name="Kawahara F."/>
            <person name="Miranda-Saavedra D."/>
            <person name="Mourier T."/>
            <person name="Nagra H."/>
            <person name="Otto T.D."/>
            <person name="Rawlings N."/>
            <person name="Sanchez A."/>
            <person name="Sanders M."/>
            <person name="Subramaniam C."/>
            <person name="Tay Y."/>
            <person name="Dear P."/>
            <person name="Doerig C."/>
            <person name="Gruber A."/>
            <person name="Parkinson J."/>
            <person name="Shirley M."/>
            <person name="Wan K.L."/>
            <person name="Berriman M."/>
            <person name="Tomley F."/>
            <person name="Pain A."/>
        </authorList>
    </citation>
    <scope>NUCLEOTIDE SEQUENCE [LARGE SCALE GENOMIC DNA]</scope>
    <source>
        <strain evidence="3">Weybridge</strain>
    </source>
</reference>
<organism evidence="3 4">
    <name type="scientific">Eimeria maxima</name>
    <name type="common">Coccidian parasite</name>
    <dbReference type="NCBI Taxonomy" id="5804"/>
    <lineage>
        <taxon>Eukaryota</taxon>
        <taxon>Sar</taxon>
        <taxon>Alveolata</taxon>
        <taxon>Apicomplexa</taxon>
        <taxon>Conoidasida</taxon>
        <taxon>Coccidia</taxon>
        <taxon>Eucoccidiorida</taxon>
        <taxon>Eimeriorina</taxon>
        <taxon>Eimeriidae</taxon>
        <taxon>Eimeria</taxon>
    </lineage>
</organism>
<keyword evidence="4" id="KW-1185">Reference proteome</keyword>
<protein>
    <submittedName>
        <fullName evidence="3">Chromosome III, complete sequence, related</fullName>
    </submittedName>
</protein>
<dbReference type="GeneID" id="25336459"/>
<dbReference type="OrthoDB" id="194358at2759"/>
<dbReference type="Pfam" id="PF00856">
    <property type="entry name" value="SET"/>
    <property type="match status" value="1"/>
</dbReference>
<dbReference type="VEuPathDB" id="ToxoDB:EMWEY_00024730"/>
<dbReference type="RefSeq" id="XP_013336402.1">
    <property type="nucleotide sequence ID" value="XM_013480948.1"/>
</dbReference>
<dbReference type="OMA" id="FKCMCER"/>
<evidence type="ECO:0000256" key="1">
    <source>
        <dbReference type="SAM" id="MobiDB-lite"/>
    </source>
</evidence>
<name>U6M699_EIMMA</name>
<dbReference type="PANTHER" id="PTHR12197">
    <property type="entry name" value="HISTONE-LYSINE N-METHYLTRANSFERASE SMYD"/>
    <property type="match status" value="1"/>
</dbReference>
<dbReference type="Proteomes" id="UP000030763">
    <property type="component" value="Unassembled WGS sequence"/>
</dbReference>
<dbReference type="InterPro" id="IPR046341">
    <property type="entry name" value="SET_dom_sf"/>
</dbReference>
<dbReference type="InterPro" id="IPR001214">
    <property type="entry name" value="SET_dom"/>
</dbReference>
<dbReference type="PROSITE" id="PS50280">
    <property type="entry name" value="SET"/>
    <property type="match status" value="1"/>
</dbReference>
<accession>U6M699</accession>
<feature type="domain" description="SET" evidence="2">
    <location>
        <begin position="25"/>
        <end position="219"/>
    </location>
</feature>
<dbReference type="AlphaFoldDB" id="U6M699"/>
<reference evidence="3" key="2">
    <citation type="submission" date="2013-10" db="EMBL/GenBank/DDBJ databases">
        <authorList>
            <person name="Aslett M."/>
        </authorList>
    </citation>
    <scope>NUCLEOTIDE SEQUENCE [LARGE SCALE GENOMIC DNA]</scope>
    <source>
        <strain evidence="3">Weybridge</strain>
    </source>
</reference>
<evidence type="ECO:0000313" key="4">
    <source>
        <dbReference type="Proteomes" id="UP000030763"/>
    </source>
</evidence>
<proteinExistence type="predicted"/>
<dbReference type="PANTHER" id="PTHR12197:SF292">
    <property type="entry name" value="SET DOMAIN-CONTAINING PROTEIN"/>
    <property type="match status" value="1"/>
</dbReference>
<dbReference type="CDD" id="cd20071">
    <property type="entry name" value="SET_SMYD"/>
    <property type="match status" value="1"/>
</dbReference>
<dbReference type="SUPFAM" id="SSF82199">
    <property type="entry name" value="SET domain"/>
    <property type="match status" value="1"/>
</dbReference>
<evidence type="ECO:0000313" key="3">
    <source>
        <dbReference type="EMBL" id="CDJ59757.1"/>
    </source>
</evidence>
<feature type="compositionally biased region" description="Polar residues" evidence="1">
    <location>
        <begin position="442"/>
        <end position="451"/>
    </location>
</feature>